<feature type="region of interest" description="Disordered" evidence="3">
    <location>
        <begin position="353"/>
        <end position="410"/>
    </location>
</feature>
<dbReference type="Pfam" id="PF00617">
    <property type="entry name" value="RasGEF"/>
    <property type="match status" value="1"/>
</dbReference>
<comment type="caution">
    <text evidence="6">The sequence shown here is derived from an EMBL/GenBank/DDBJ whole genome shotgun (WGS) entry which is preliminary data.</text>
</comment>
<dbReference type="SMART" id="SM00229">
    <property type="entry name" value="RasGEFN"/>
    <property type="match status" value="1"/>
</dbReference>
<feature type="compositionally biased region" description="Low complexity" evidence="3">
    <location>
        <begin position="48"/>
        <end position="67"/>
    </location>
</feature>
<dbReference type="InterPro" id="IPR023578">
    <property type="entry name" value="Ras_GEF_dom_sf"/>
</dbReference>
<dbReference type="InterPro" id="IPR001895">
    <property type="entry name" value="RASGEF_cat_dom"/>
</dbReference>
<feature type="compositionally biased region" description="Polar residues" evidence="3">
    <location>
        <begin position="624"/>
        <end position="648"/>
    </location>
</feature>
<dbReference type="InterPro" id="IPR001806">
    <property type="entry name" value="Small_GTPase"/>
</dbReference>
<dbReference type="CDD" id="cd00882">
    <property type="entry name" value="Ras_like_GTPase"/>
    <property type="match status" value="1"/>
</dbReference>
<evidence type="ECO:0000256" key="3">
    <source>
        <dbReference type="SAM" id="MobiDB-lite"/>
    </source>
</evidence>
<feature type="compositionally biased region" description="Basic and acidic residues" evidence="3">
    <location>
        <begin position="15"/>
        <end position="28"/>
    </location>
</feature>
<protein>
    <recommendedName>
        <fullName evidence="8">Ras guanine nucleotide exchange factor A</fullName>
    </recommendedName>
</protein>
<evidence type="ECO:0000256" key="2">
    <source>
        <dbReference type="PROSITE-ProRule" id="PRU00168"/>
    </source>
</evidence>
<feature type="domain" description="N-terminal Ras-GEF" evidence="5">
    <location>
        <begin position="464"/>
        <end position="590"/>
    </location>
</feature>
<evidence type="ECO:0000313" key="6">
    <source>
        <dbReference type="EMBL" id="KAK9418616.1"/>
    </source>
</evidence>
<evidence type="ECO:0000259" key="4">
    <source>
        <dbReference type="PROSITE" id="PS50009"/>
    </source>
</evidence>
<gene>
    <name evidence="6" type="ORF">SUNI508_07873</name>
</gene>
<dbReference type="Pfam" id="PF00071">
    <property type="entry name" value="Ras"/>
    <property type="match status" value="1"/>
</dbReference>
<dbReference type="InterPro" id="IPR027417">
    <property type="entry name" value="P-loop_NTPase"/>
</dbReference>
<evidence type="ECO:0008006" key="8">
    <source>
        <dbReference type="Google" id="ProtNLM"/>
    </source>
</evidence>
<dbReference type="InterPro" id="IPR036964">
    <property type="entry name" value="RASGEF_cat_dom_sf"/>
</dbReference>
<dbReference type="Gene3D" id="1.10.840.10">
    <property type="entry name" value="Ras guanine-nucleotide exchange factors catalytic domain"/>
    <property type="match status" value="1"/>
</dbReference>
<dbReference type="InterPro" id="IPR000651">
    <property type="entry name" value="Ras-like_Gua-exchang_fac_N"/>
</dbReference>
<evidence type="ECO:0000256" key="1">
    <source>
        <dbReference type="ARBA" id="ARBA00022658"/>
    </source>
</evidence>
<keyword evidence="1 2" id="KW-0344">Guanine-nucleotide releasing factor</keyword>
<reference evidence="6 7" key="1">
    <citation type="journal article" date="2024" name="J. Plant Pathol.">
        <title>Sequence and assembly of the genome of Seiridium unicorne, isolate CBS 538.82, causal agent of cypress canker disease.</title>
        <authorList>
            <person name="Scali E."/>
            <person name="Rocca G.D."/>
            <person name="Danti R."/>
            <person name="Garbelotto M."/>
            <person name="Barberini S."/>
            <person name="Baroncelli R."/>
            <person name="Emiliani G."/>
        </authorList>
    </citation>
    <scope>NUCLEOTIDE SEQUENCE [LARGE SCALE GENOMIC DNA]</scope>
    <source>
        <strain evidence="6 7">BM-138-508</strain>
    </source>
</reference>
<dbReference type="PANTHER" id="PTHR23113:SF348">
    <property type="entry name" value="GUANYL-NUCLEOTIDE EXCHANGE FACTOR RASGEF, PUTATIVE (AFU_ORTHOLOGUE AFUA_1G04700)-RELATED"/>
    <property type="match status" value="1"/>
</dbReference>
<dbReference type="SUPFAM" id="SSF52540">
    <property type="entry name" value="P-loop containing nucleoside triphosphate hydrolases"/>
    <property type="match status" value="1"/>
</dbReference>
<dbReference type="SUPFAM" id="SSF48366">
    <property type="entry name" value="Ras GEF"/>
    <property type="match status" value="1"/>
</dbReference>
<organism evidence="6 7">
    <name type="scientific">Seiridium unicorne</name>
    <dbReference type="NCBI Taxonomy" id="138068"/>
    <lineage>
        <taxon>Eukaryota</taxon>
        <taxon>Fungi</taxon>
        <taxon>Dikarya</taxon>
        <taxon>Ascomycota</taxon>
        <taxon>Pezizomycotina</taxon>
        <taxon>Sordariomycetes</taxon>
        <taxon>Xylariomycetidae</taxon>
        <taxon>Amphisphaeriales</taxon>
        <taxon>Sporocadaceae</taxon>
        <taxon>Seiridium</taxon>
    </lineage>
</organism>
<accession>A0ABR2UWH2</accession>
<dbReference type="PROSITE" id="PS50009">
    <property type="entry name" value="RASGEF_CAT"/>
    <property type="match status" value="1"/>
</dbReference>
<dbReference type="Gene3D" id="1.20.870.10">
    <property type="entry name" value="Son of sevenless (SoS) protein Chain: S domain 1"/>
    <property type="match status" value="1"/>
</dbReference>
<dbReference type="Pfam" id="PF00618">
    <property type="entry name" value="RasGEF_N"/>
    <property type="match status" value="1"/>
</dbReference>
<dbReference type="SMART" id="SM00147">
    <property type="entry name" value="RasGEF"/>
    <property type="match status" value="1"/>
</dbReference>
<name>A0ABR2UWH2_9PEZI</name>
<dbReference type="PANTHER" id="PTHR23113">
    <property type="entry name" value="GUANINE NUCLEOTIDE EXCHANGE FACTOR"/>
    <property type="match status" value="1"/>
</dbReference>
<evidence type="ECO:0000313" key="7">
    <source>
        <dbReference type="Proteomes" id="UP001408356"/>
    </source>
</evidence>
<feature type="compositionally biased region" description="Polar residues" evidence="3">
    <location>
        <begin position="29"/>
        <end position="47"/>
    </location>
</feature>
<dbReference type="PROSITE" id="PS50212">
    <property type="entry name" value="RASGEF_NTER"/>
    <property type="match status" value="1"/>
</dbReference>
<feature type="compositionally biased region" description="Basic and acidic residues" evidence="3">
    <location>
        <begin position="95"/>
        <end position="104"/>
    </location>
</feature>
<proteinExistence type="predicted"/>
<dbReference type="CDD" id="cd06224">
    <property type="entry name" value="REM"/>
    <property type="match status" value="1"/>
</dbReference>
<feature type="region of interest" description="Disordered" evidence="3">
    <location>
        <begin position="597"/>
        <end position="648"/>
    </location>
</feature>
<dbReference type="Gene3D" id="3.40.50.300">
    <property type="entry name" value="P-loop containing nucleotide triphosphate hydrolases"/>
    <property type="match status" value="1"/>
</dbReference>
<feature type="region of interest" description="Disordered" evidence="3">
    <location>
        <begin position="1"/>
        <end position="156"/>
    </location>
</feature>
<feature type="domain" description="Ras-GEF" evidence="4">
    <location>
        <begin position="693"/>
        <end position="931"/>
    </location>
</feature>
<dbReference type="InterPro" id="IPR008937">
    <property type="entry name" value="Ras-like_GEF"/>
</dbReference>
<keyword evidence="7" id="KW-1185">Reference proteome</keyword>
<dbReference type="Proteomes" id="UP001408356">
    <property type="component" value="Unassembled WGS sequence"/>
</dbReference>
<sequence>MGSSDHKAQHSHRHSSGDSKRRRSESLKQGRSRQASNVSSAPSLPSLTSRYSTATQSTTSAYRTSASIRDEPDSPDSLSSFESIVDDPFFQRQYAADKSDDVRHPPRPVPSSPRHETPPPRLQPAPRKQTPRRESSIVVDPADLKKTRLTSPAQPADQHMMESINIVVIGANGVGKSNFIQRAMSLSRPPGSQPSTARINIEHVSYAVTLFELDLEYFDFDPDKQIQWPRQVGGALMPAIHGVLLLYDVMNRDSIIELPQTLTALVKSQLRTVLVATKCDNPESARQIDSDGLAAACKSCIADFKTSASKPESARLALSTLLKALVLSRQEESGEATGRRRAASVAHLDKPFDLSKARPLSQQSKHSRASSDMSLLKGFSQPGKDHRSPFRSPYINYSGGPGGETYDGTNDETTISSMLRTPGIRLDRQGAAGFRDIDESDGESYRYSDDIPILQRNDDLSFDRPAKKAGVPFDELVDRLIAPKFSKSDNSFSNVFLCLYRQFASPSELFSAILSRLERVKEDKSTHYLTKTATQLRIIESVAKWVSSYPGDFARPATKRNLEDFIRHLSTEPIFAAAAQQMRRVLDLSVLEDDDSGWAKADEAEGSTPENSTKGRTGSHDISETMSSLSVGDQVNRRPSASSSLQTDSTASAKFHQFQFHSYEDYEQEAATMVPTFTMPLTKFRYHIFMDTSDDDIADELTRIDWVMFSSIRIRDLVRHVSLSTQAKENNQSMKNVNRMINHFNHIAKWVANMVLMRDKAKHRAQMLEKFMNIALKLRQLNNYNGLAAVLAGINGTAVHRLAQTRNLVPADVQKRFARLVLLMGSQKSHFAYRLAWENSSLPRIPYVPLHRRDLVSAEEGSMTFVGADGDRINWKKFEVLGEIILPIIKSQGFPYPNLIKHDTARELILDCLMPTDDEDIYQRSCQVENPAGSSFDGKKKFPWFAKQ</sequence>
<evidence type="ECO:0000259" key="5">
    <source>
        <dbReference type="PROSITE" id="PS50212"/>
    </source>
</evidence>
<dbReference type="EMBL" id="JARVKF010000363">
    <property type="protein sequence ID" value="KAK9418616.1"/>
    <property type="molecule type" value="Genomic_DNA"/>
</dbReference>